<dbReference type="RefSeq" id="WP_231715560.1">
    <property type="nucleotide sequence ID" value="NZ_AP021875.1"/>
</dbReference>
<dbReference type="KEGG" id="dwd:DSCW_52190"/>
<dbReference type="AlphaFoldDB" id="A0A5K7Z719"/>
<organism evidence="1 2">
    <name type="scientific">Desulfosarcina widdelii</name>
    <dbReference type="NCBI Taxonomy" id="947919"/>
    <lineage>
        <taxon>Bacteria</taxon>
        <taxon>Pseudomonadati</taxon>
        <taxon>Thermodesulfobacteriota</taxon>
        <taxon>Desulfobacteria</taxon>
        <taxon>Desulfobacterales</taxon>
        <taxon>Desulfosarcinaceae</taxon>
        <taxon>Desulfosarcina</taxon>
    </lineage>
</organism>
<keyword evidence="2" id="KW-1185">Reference proteome</keyword>
<gene>
    <name evidence="1" type="ORF">DSCW_52190</name>
</gene>
<dbReference type="Proteomes" id="UP000427769">
    <property type="component" value="Chromosome"/>
</dbReference>
<accession>A0A5K7Z719</accession>
<name>A0A5K7Z719_9BACT</name>
<reference evidence="1 2" key="1">
    <citation type="submission" date="2019-11" db="EMBL/GenBank/DDBJ databases">
        <title>Comparative genomics of hydrocarbon-degrading Desulfosarcina strains.</title>
        <authorList>
            <person name="Watanabe M."/>
            <person name="Kojima H."/>
            <person name="Fukui M."/>
        </authorList>
    </citation>
    <scope>NUCLEOTIDE SEQUENCE [LARGE SCALE GENOMIC DNA]</scope>
    <source>
        <strain evidence="1 2">PP31</strain>
    </source>
</reference>
<evidence type="ECO:0000313" key="2">
    <source>
        <dbReference type="Proteomes" id="UP000427769"/>
    </source>
</evidence>
<evidence type="ECO:0000313" key="1">
    <source>
        <dbReference type="EMBL" id="BBO77802.1"/>
    </source>
</evidence>
<dbReference type="EMBL" id="AP021875">
    <property type="protein sequence ID" value="BBO77802.1"/>
    <property type="molecule type" value="Genomic_DNA"/>
</dbReference>
<proteinExistence type="predicted"/>
<protein>
    <submittedName>
        <fullName evidence="1">Uncharacterized protein</fullName>
    </submittedName>
</protein>
<sequence>MTTIETENIECPSCKVEQHVDVYQAINAMENSELVQCAYSAAL</sequence>